<dbReference type="InterPro" id="IPR002650">
    <property type="entry name" value="Sulphate_adenylyltransferase"/>
</dbReference>
<dbReference type="SUPFAM" id="SSF88697">
    <property type="entry name" value="PUA domain-like"/>
    <property type="match status" value="1"/>
</dbReference>
<dbReference type="EMBL" id="NOWF01000002">
    <property type="protein sequence ID" value="OYD09129.1"/>
    <property type="molecule type" value="Genomic_DNA"/>
</dbReference>
<evidence type="ECO:0000256" key="3">
    <source>
        <dbReference type="ARBA" id="ARBA00022695"/>
    </source>
</evidence>
<keyword evidence="4 8" id="KW-0547">Nucleotide-binding</keyword>
<evidence type="ECO:0000256" key="5">
    <source>
        <dbReference type="ARBA" id="ARBA00022840"/>
    </source>
</evidence>
<sequence>MRTEVGSHHEGLVDRRATPEERAEWLARAGELRSITVGRRVLSDLECLATGVFSPLTGFMSEEDYLRVRDEMRLADGSVWSLPISLFVPEESGVREGEWIALKGTDGVLYAVMKVESLFRADLRREAREVYRTEEEKHPGVALLYQNSSLRAGGRILLINRPDHGIFTPYLYEPAETRRRFAEKGWKRVVGFQTRNPVHRAHEYIQKSALETVDGLFLNPLVGDTKTDDIPADVRLKSYEAILKAYYPKQRVFLGVFPASMRYAGPREAVVHALARKNYGCTHFIVGRDHAGVGDYYGTYDSQEIFRSFTREELGLTPLFFEHSFYCRRCEGMASYKTCPHPSDDHVVLSGTKVRWMLKHGEMPPREFSRPEVVQVLIDGLKDKK</sequence>
<keyword evidence="3 8" id="KW-0548">Nucleotidyltransferase</keyword>
<comment type="caution">
    <text evidence="11">The sequence shown here is derived from an EMBL/GenBank/DDBJ whole genome shotgun (WGS) entry which is preliminary data.</text>
</comment>
<evidence type="ECO:0000256" key="7">
    <source>
        <dbReference type="ARBA" id="ARBA00049370"/>
    </source>
</evidence>
<keyword evidence="12" id="KW-1185">Reference proteome</keyword>
<dbReference type="CDD" id="cd00517">
    <property type="entry name" value="ATPS"/>
    <property type="match status" value="1"/>
</dbReference>
<evidence type="ECO:0000313" key="12">
    <source>
        <dbReference type="Proteomes" id="UP000215459"/>
    </source>
</evidence>
<keyword evidence="5 8" id="KW-0067">ATP-binding</keyword>
<evidence type="ECO:0000259" key="9">
    <source>
        <dbReference type="Pfam" id="PF01747"/>
    </source>
</evidence>
<organism evidence="11 12">
    <name type="scientific">Paludifilum halophilum</name>
    <dbReference type="NCBI Taxonomy" id="1642702"/>
    <lineage>
        <taxon>Bacteria</taxon>
        <taxon>Bacillati</taxon>
        <taxon>Bacillota</taxon>
        <taxon>Bacilli</taxon>
        <taxon>Bacillales</taxon>
        <taxon>Thermoactinomycetaceae</taxon>
        <taxon>Paludifilum</taxon>
    </lineage>
</organism>
<name>A0A235BAV7_9BACL</name>
<comment type="pathway">
    <text evidence="1 8">Sulfur metabolism; hydrogen sulfide biosynthesis; sulfite from sulfate: step 1/3.</text>
</comment>
<dbReference type="PANTHER" id="PTHR43509">
    <property type="match status" value="1"/>
</dbReference>
<evidence type="ECO:0000256" key="1">
    <source>
        <dbReference type="ARBA" id="ARBA00005048"/>
    </source>
</evidence>
<dbReference type="Proteomes" id="UP000215459">
    <property type="component" value="Unassembled WGS sequence"/>
</dbReference>
<dbReference type="RefSeq" id="WP_094263478.1">
    <property type="nucleotide sequence ID" value="NZ_NOWF01000002.1"/>
</dbReference>
<comment type="similarity">
    <text evidence="6 8">Belongs to the sulfate adenylyltransferase family.</text>
</comment>
<proteinExistence type="inferred from homology"/>
<feature type="domain" description="Sulphate adenylyltransferase catalytic" evidence="9">
    <location>
        <begin position="170"/>
        <end position="378"/>
    </location>
</feature>
<keyword evidence="2 8" id="KW-0808">Transferase</keyword>
<gene>
    <name evidence="8 11" type="primary">sat</name>
    <name evidence="11" type="ORF">CHM34_05020</name>
</gene>
<dbReference type="GO" id="GO:0004781">
    <property type="term" value="F:sulfate adenylyltransferase (ATP) activity"/>
    <property type="evidence" value="ECO:0007669"/>
    <property type="project" value="UniProtKB-UniRule"/>
</dbReference>
<dbReference type="InterPro" id="IPR020792">
    <property type="entry name" value="SO4_adenylyltransferase_pro"/>
</dbReference>
<dbReference type="OrthoDB" id="9804504at2"/>
<dbReference type="Pfam" id="PF01747">
    <property type="entry name" value="ATP-sulfurylase"/>
    <property type="match status" value="1"/>
</dbReference>
<dbReference type="InterPro" id="IPR024951">
    <property type="entry name" value="Sulfurylase_cat_dom"/>
</dbReference>
<evidence type="ECO:0000256" key="2">
    <source>
        <dbReference type="ARBA" id="ARBA00022679"/>
    </source>
</evidence>
<feature type="domain" description="ATP-sulfurylase PUA-like" evidence="10">
    <location>
        <begin position="8"/>
        <end position="161"/>
    </location>
</feature>
<evidence type="ECO:0000313" key="11">
    <source>
        <dbReference type="EMBL" id="OYD09129.1"/>
    </source>
</evidence>
<dbReference type="NCBIfam" id="TIGR00339">
    <property type="entry name" value="sopT"/>
    <property type="match status" value="1"/>
</dbReference>
<dbReference type="NCBIfam" id="NF003166">
    <property type="entry name" value="PRK04149.1"/>
    <property type="match status" value="1"/>
</dbReference>
<dbReference type="GO" id="GO:0005524">
    <property type="term" value="F:ATP binding"/>
    <property type="evidence" value="ECO:0007669"/>
    <property type="project" value="UniProtKB-KW"/>
</dbReference>
<evidence type="ECO:0000259" key="10">
    <source>
        <dbReference type="Pfam" id="PF14306"/>
    </source>
</evidence>
<evidence type="ECO:0000256" key="8">
    <source>
        <dbReference type="HAMAP-Rule" id="MF_00066"/>
    </source>
</evidence>
<dbReference type="Pfam" id="PF14306">
    <property type="entry name" value="PUA_2"/>
    <property type="match status" value="1"/>
</dbReference>
<dbReference type="AlphaFoldDB" id="A0A235BAV7"/>
<evidence type="ECO:0000256" key="4">
    <source>
        <dbReference type="ARBA" id="ARBA00022741"/>
    </source>
</evidence>
<dbReference type="InterPro" id="IPR014729">
    <property type="entry name" value="Rossmann-like_a/b/a_fold"/>
</dbReference>
<dbReference type="UniPathway" id="UPA00140">
    <property type="reaction ID" value="UER00204"/>
</dbReference>
<comment type="catalytic activity">
    <reaction evidence="7 8">
        <text>sulfate + ATP + H(+) = adenosine 5'-phosphosulfate + diphosphate</text>
        <dbReference type="Rhea" id="RHEA:18133"/>
        <dbReference type="ChEBI" id="CHEBI:15378"/>
        <dbReference type="ChEBI" id="CHEBI:16189"/>
        <dbReference type="ChEBI" id="CHEBI:30616"/>
        <dbReference type="ChEBI" id="CHEBI:33019"/>
        <dbReference type="ChEBI" id="CHEBI:58243"/>
        <dbReference type="EC" id="2.7.7.4"/>
    </reaction>
</comment>
<dbReference type="PANTHER" id="PTHR43509:SF1">
    <property type="entry name" value="SULFATE ADENYLYLTRANSFERASE"/>
    <property type="match status" value="1"/>
</dbReference>
<dbReference type="InterPro" id="IPR015947">
    <property type="entry name" value="PUA-like_sf"/>
</dbReference>
<accession>A0A235BAV7</accession>
<reference evidence="11 12" key="1">
    <citation type="submission" date="2017-07" db="EMBL/GenBank/DDBJ databases">
        <title>The genome sequence of Paludifilum halophilum highlights mechanisms for microbial adaptation to high salt environemnts.</title>
        <authorList>
            <person name="Belbahri L."/>
        </authorList>
    </citation>
    <scope>NUCLEOTIDE SEQUENCE [LARGE SCALE GENOMIC DNA]</scope>
    <source>
        <strain evidence="11 12">DSM 102817</strain>
    </source>
</reference>
<dbReference type="GO" id="GO:0070814">
    <property type="term" value="P:hydrogen sulfide biosynthetic process"/>
    <property type="evidence" value="ECO:0007669"/>
    <property type="project" value="UniProtKB-UniRule"/>
</dbReference>
<dbReference type="EC" id="2.7.7.4" evidence="8"/>
<evidence type="ECO:0000256" key="6">
    <source>
        <dbReference type="ARBA" id="ARBA00037980"/>
    </source>
</evidence>
<dbReference type="Gene3D" id="3.40.50.620">
    <property type="entry name" value="HUPs"/>
    <property type="match status" value="1"/>
</dbReference>
<dbReference type="Gene3D" id="3.10.400.10">
    <property type="entry name" value="Sulfate adenylyltransferase"/>
    <property type="match status" value="1"/>
</dbReference>
<dbReference type="InterPro" id="IPR025980">
    <property type="entry name" value="ATP-Sase_PUA-like_dom"/>
</dbReference>
<dbReference type="SUPFAM" id="SSF52374">
    <property type="entry name" value="Nucleotidylyl transferase"/>
    <property type="match status" value="1"/>
</dbReference>
<dbReference type="GO" id="GO:0000103">
    <property type="term" value="P:sulfate assimilation"/>
    <property type="evidence" value="ECO:0007669"/>
    <property type="project" value="UniProtKB-UniRule"/>
</dbReference>
<protein>
    <recommendedName>
        <fullName evidence="8">Sulfate adenylyltransferase</fullName>
        <ecNumber evidence="8">2.7.7.4</ecNumber>
    </recommendedName>
    <alternativeName>
        <fullName evidence="8">ATP-sulfurylase</fullName>
    </alternativeName>
    <alternativeName>
        <fullName evidence="8">Sulfate adenylate transferase</fullName>
        <shortName evidence="8">SAT</shortName>
    </alternativeName>
</protein>
<dbReference type="HAMAP" id="MF_00066">
    <property type="entry name" value="Sulf_adenylyltr"/>
    <property type="match status" value="1"/>
</dbReference>